<dbReference type="RefSeq" id="WP_379580811.1">
    <property type="nucleotide sequence ID" value="NZ_JBHUFV010000073.1"/>
</dbReference>
<accession>A0ABW4T9L5</accession>
<dbReference type="Pfam" id="PF00400">
    <property type="entry name" value="WD40"/>
    <property type="match status" value="2"/>
</dbReference>
<dbReference type="InterPro" id="IPR001680">
    <property type="entry name" value="WD40_rpt"/>
</dbReference>
<keyword evidence="2" id="KW-1185">Reference proteome</keyword>
<evidence type="ECO:0008006" key="3">
    <source>
        <dbReference type="Google" id="ProtNLM"/>
    </source>
</evidence>
<dbReference type="Proteomes" id="UP001597368">
    <property type="component" value="Unassembled WGS sequence"/>
</dbReference>
<name>A0ABW4T9L5_9ACTN</name>
<protein>
    <recommendedName>
        <fullName evidence="3">WD40 repeat domain-containing protein</fullName>
    </recommendedName>
</protein>
<dbReference type="SUPFAM" id="SSF50969">
    <property type="entry name" value="YVTN repeat-like/Quinoprotein amine dehydrogenase"/>
    <property type="match status" value="1"/>
</dbReference>
<gene>
    <name evidence="1" type="ORF">ACFSKW_45375</name>
</gene>
<dbReference type="EMBL" id="JBHUFV010000073">
    <property type="protein sequence ID" value="MFD1938717.1"/>
    <property type="molecule type" value="Genomic_DNA"/>
</dbReference>
<dbReference type="InterPro" id="IPR011044">
    <property type="entry name" value="Quino_amine_DH_bsu"/>
</dbReference>
<sequence length="73" mass="7708">MTTIKTSVEAVKHLAIAPDGTWMATAGSDRMDLWDAQGRRLAPTLETPSFVGGLAMAPDGEWVAAVHWDGGIA</sequence>
<reference evidence="2" key="1">
    <citation type="journal article" date="2019" name="Int. J. Syst. Evol. Microbiol.">
        <title>The Global Catalogue of Microorganisms (GCM) 10K type strain sequencing project: providing services to taxonomists for standard genome sequencing and annotation.</title>
        <authorList>
            <consortium name="The Broad Institute Genomics Platform"/>
            <consortium name="The Broad Institute Genome Sequencing Center for Infectious Disease"/>
            <person name="Wu L."/>
            <person name="Ma J."/>
        </authorList>
    </citation>
    <scope>NUCLEOTIDE SEQUENCE [LARGE SCALE GENOMIC DNA]</scope>
    <source>
        <strain evidence="2">ICMP 6774ER</strain>
    </source>
</reference>
<comment type="caution">
    <text evidence="1">The sequence shown here is derived from an EMBL/GenBank/DDBJ whole genome shotgun (WGS) entry which is preliminary data.</text>
</comment>
<feature type="non-terminal residue" evidence="1">
    <location>
        <position position="73"/>
    </location>
</feature>
<dbReference type="Gene3D" id="2.130.10.10">
    <property type="entry name" value="YVTN repeat-like/Quinoprotein amine dehydrogenase"/>
    <property type="match status" value="1"/>
</dbReference>
<dbReference type="InterPro" id="IPR015943">
    <property type="entry name" value="WD40/YVTN_repeat-like_dom_sf"/>
</dbReference>
<evidence type="ECO:0000313" key="2">
    <source>
        <dbReference type="Proteomes" id="UP001597368"/>
    </source>
</evidence>
<organism evidence="1 2">
    <name type="scientific">Nonomuraea mangrovi</name>
    <dbReference type="NCBI Taxonomy" id="2316207"/>
    <lineage>
        <taxon>Bacteria</taxon>
        <taxon>Bacillati</taxon>
        <taxon>Actinomycetota</taxon>
        <taxon>Actinomycetes</taxon>
        <taxon>Streptosporangiales</taxon>
        <taxon>Streptosporangiaceae</taxon>
        <taxon>Nonomuraea</taxon>
    </lineage>
</organism>
<evidence type="ECO:0000313" key="1">
    <source>
        <dbReference type="EMBL" id="MFD1938717.1"/>
    </source>
</evidence>
<proteinExistence type="predicted"/>